<evidence type="ECO:0000313" key="4">
    <source>
        <dbReference type="Proteomes" id="UP000182658"/>
    </source>
</evidence>
<dbReference type="InterPro" id="IPR058525">
    <property type="entry name" value="DUF8212"/>
</dbReference>
<evidence type="ECO:0000259" key="2">
    <source>
        <dbReference type="Pfam" id="PF26640"/>
    </source>
</evidence>
<organism evidence="3 4">
    <name type="scientific">Coniochaeta ligniaria NRRL 30616</name>
    <dbReference type="NCBI Taxonomy" id="1408157"/>
    <lineage>
        <taxon>Eukaryota</taxon>
        <taxon>Fungi</taxon>
        <taxon>Dikarya</taxon>
        <taxon>Ascomycota</taxon>
        <taxon>Pezizomycotina</taxon>
        <taxon>Sordariomycetes</taxon>
        <taxon>Sordariomycetidae</taxon>
        <taxon>Coniochaetales</taxon>
        <taxon>Coniochaetaceae</taxon>
        <taxon>Coniochaeta</taxon>
    </lineage>
</organism>
<dbReference type="OrthoDB" id="20872at2759"/>
<name>A0A1J7JMQ3_9PEZI</name>
<protein>
    <submittedName>
        <fullName evidence="3">HET-domain-containing protein</fullName>
    </submittedName>
</protein>
<dbReference type="Pfam" id="PF26640">
    <property type="entry name" value="DUF8212"/>
    <property type="match status" value="1"/>
</dbReference>
<keyword evidence="4" id="KW-1185">Reference proteome</keyword>
<dbReference type="Pfam" id="PF06985">
    <property type="entry name" value="HET"/>
    <property type="match status" value="1"/>
</dbReference>
<dbReference type="STRING" id="1408157.A0A1J7JMQ3"/>
<dbReference type="Proteomes" id="UP000182658">
    <property type="component" value="Unassembled WGS sequence"/>
</dbReference>
<dbReference type="InterPro" id="IPR010730">
    <property type="entry name" value="HET"/>
</dbReference>
<evidence type="ECO:0000313" key="3">
    <source>
        <dbReference type="EMBL" id="OIW34681.1"/>
    </source>
</evidence>
<gene>
    <name evidence="3" type="ORF">CONLIGDRAFT_651025</name>
</gene>
<sequence length="278" mass="31956">MRLINVDTYEIEMFMGDAVPEYSILSHTWDRQEVTLQDMQDLDLAATKKGFRKIEYCCRQAKADGWQFAWVDTCCIDKTSSAELSEAINSMYRWYSNAMSCYAYLVDTEVRSTQEFLELLVPTAKGKRFLPRWFSRGWTLQELIAPFDLQFFTVDWKCIGSKRALKGALSAVTGIPASVLDHSKDVYSWPVASRMRWASMRSTTRSEDLAYCLMGIFNVHLPLLYGEGHRAFIRLQEEILKTTNDHTLFIWGLLSEARAPTSSYIVSELARSPVYGPR</sequence>
<dbReference type="PANTHER" id="PTHR10622">
    <property type="entry name" value="HET DOMAIN-CONTAINING PROTEIN"/>
    <property type="match status" value="1"/>
</dbReference>
<dbReference type="AlphaFoldDB" id="A0A1J7JMQ3"/>
<reference evidence="3 4" key="1">
    <citation type="submission" date="2016-10" db="EMBL/GenBank/DDBJ databases">
        <title>Draft genome sequence of Coniochaeta ligniaria NRRL30616, a lignocellulolytic fungus for bioabatement of inhibitors in plant biomass hydrolysates.</title>
        <authorList>
            <consortium name="DOE Joint Genome Institute"/>
            <person name="Jimenez D.J."/>
            <person name="Hector R.E."/>
            <person name="Riley R."/>
            <person name="Sun H."/>
            <person name="Grigoriev I.V."/>
            <person name="Van Elsas J.D."/>
            <person name="Nichols N.N."/>
        </authorList>
    </citation>
    <scope>NUCLEOTIDE SEQUENCE [LARGE SCALE GENOMIC DNA]</scope>
    <source>
        <strain evidence="3 4">NRRL 30616</strain>
    </source>
</reference>
<dbReference type="PANTHER" id="PTHR10622:SF10">
    <property type="entry name" value="HET DOMAIN-CONTAINING PROTEIN"/>
    <property type="match status" value="1"/>
</dbReference>
<accession>A0A1J7JMQ3</accession>
<dbReference type="EMBL" id="KV875093">
    <property type="protein sequence ID" value="OIW34681.1"/>
    <property type="molecule type" value="Genomic_DNA"/>
</dbReference>
<feature type="domain" description="DUF8212" evidence="2">
    <location>
        <begin position="230"/>
        <end position="258"/>
    </location>
</feature>
<dbReference type="InParanoid" id="A0A1J7JMQ3"/>
<feature type="domain" description="Heterokaryon incompatibility" evidence="1">
    <location>
        <begin position="22"/>
        <end position="117"/>
    </location>
</feature>
<proteinExistence type="predicted"/>
<evidence type="ECO:0000259" key="1">
    <source>
        <dbReference type="Pfam" id="PF06985"/>
    </source>
</evidence>